<organism evidence="9 10">
    <name type="scientific">Mycobacterium heckeshornense</name>
    <dbReference type="NCBI Taxonomy" id="110505"/>
    <lineage>
        <taxon>Bacteria</taxon>
        <taxon>Bacillati</taxon>
        <taxon>Actinomycetota</taxon>
        <taxon>Actinomycetes</taxon>
        <taxon>Mycobacteriales</taxon>
        <taxon>Mycobacteriaceae</taxon>
        <taxon>Mycobacterium</taxon>
    </lineage>
</organism>
<dbReference type="InterPro" id="IPR036396">
    <property type="entry name" value="Cyt_P450_sf"/>
</dbReference>
<dbReference type="STRING" id="110505.ACT16_20065"/>
<dbReference type="InterPro" id="IPR017972">
    <property type="entry name" value="Cyt_P450_CS"/>
</dbReference>
<evidence type="ECO:0000256" key="6">
    <source>
        <dbReference type="ARBA" id="ARBA00023004"/>
    </source>
</evidence>
<keyword evidence="10" id="KW-1185">Reference proteome</keyword>
<keyword evidence="6 8" id="KW-0408">Iron</keyword>
<comment type="similarity">
    <text evidence="2 8">Belongs to the cytochrome P450 family.</text>
</comment>
<proteinExistence type="inferred from homology"/>
<protein>
    <submittedName>
        <fullName evidence="9">Putative cytochrome P450 143</fullName>
    </submittedName>
</protein>
<dbReference type="InterPro" id="IPR001128">
    <property type="entry name" value="Cyt_P450"/>
</dbReference>
<dbReference type="GO" id="GO:0004497">
    <property type="term" value="F:monooxygenase activity"/>
    <property type="evidence" value="ECO:0007669"/>
    <property type="project" value="UniProtKB-KW"/>
</dbReference>
<evidence type="ECO:0000256" key="5">
    <source>
        <dbReference type="ARBA" id="ARBA00023002"/>
    </source>
</evidence>
<dbReference type="GO" id="GO:0005506">
    <property type="term" value="F:iron ion binding"/>
    <property type="evidence" value="ECO:0007669"/>
    <property type="project" value="InterPro"/>
</dbReference>
<gene>
    <name evidence="9" type="primary">cyp143_5</name>
    <name evidence="9" type="ORF">MHEC_27050</name>
</gene>
<dbReference type="PANTHER" id="PTHR46696">
    <property type="entry name" value="P450, PUTATIVE (EUROFUNG)-RELATED"/>
    <property type="match status" value="1"/>
</dbReference>
<dbReference type="EMBL" id="AP024237">
    <property type="protein sequence ID" value="BCO36272.1"/>
    <property type="molecule type" value="Genomic_DNA"/>
</dbReference>
<keyword evidence="3 8" id="KW-0349">Heme</keyword>
<dbReference type="PRINTS" id="PR00385">
    <property type="entry name" value="P450"/>
</dbReference>
<evidence type="ECO:0000256" key="1">
    <source>
        <dbReference type="ARBA" id="ARBA00001971"/>
    </source>
</evidence>
<dbReference type="SUPFAM" id="SSF48264">
    <property type="entry name" value="Cytochrome P450"/>
    <property type="match status" value="1"/>
</dbReference>
<dbReference type="Proteomes" id="UP000595446">
    <property type="component" value="Chromosome"/>
</dbReference>
<name>A0A2I3EJM9_9MYCO</name>
<evidence type="ECO:0000256" key="8">
    <source>
        <dbReference type="RuleBase" id="RU000461"/>
    </source>
</evidence>
<dbReference type="OrthoDB" id="3599725at2"/>
<comment type="cofactor">
    <cofactor evidence="1">
        <name>heme</name>
        <dbReference type="ChEBI" id="CHEBI:30413"/>
    </cofactor>
</comment>
<keyword evidence="5 8" id="KW-0560">Oxidoreductase</keyword>
<dbReference type="Gene3D" id="1.10.630.10">
    <property type="entry name" value="Cytochrome P450"/>
    <property type="match status" value="1"/>
</dbReference>
<dbReference type="PROSITE" id="PS00086">
    <property type="entry name" value="CYTOCHROME_P450"/>
    <property type="match status" value="1"/>
</dbReference>
<dbReference type="PANTHER" id="PTHR46696:SF6">
    <property type="entry name" value="P450, PUTATIVE (EUROFUNG)-RELATED"/>
    <property type="match status" value="1"/>
</dbReference>
<evidence type="ECO:0000313" key="9">
    <source>
        <dbReference type="EMBL" id="BCO36272.1"/>
    </source>
</evidence>
<dbReference type="AlphaFoldDB" id="A0A2I3EJM9"/>
<evidence type="ECO:0000313" key="10">
    <source>
        <dbReference type="Proteomes" id="UP000595446"/>
    </source>
</evidence>
<dbReference type="GO" id="GO:0020037">
    <property type="term" value="F:heme binding"/>
    <property type="evidence" value="ECO:0007669"/>
    <property type="project" value="InterPro"/>
</dbReference>
<keyword evidence="4 8" id="KW-0479">Metal-binding</keyword>
<accession>A0A2I3EJM9</accession>
<sequence length="417" mass="46449">MSDQQTGKRNGRCTALEALGHDYDHYDPDFALDPHADYAALRAKCPVAHTDNYGGFYILTKFDDVSTVLHDAQTFSSWPADTPPTPGHTRALIPLEVDPPEHRRYRTIVDPLFRPNAIEHIADSVRTYAVELVDAMVDKREFDFMTEFAQPYPSAVFLRLVGLDFSVEQRDQLCSWAGAILHTTTTGAEHGDVDAQTAARLDAGKALNNFLRALLDERLSNPGEDIISYLTTAEMPGARKLDYREILNFAYVLVLAGLDTVTTAIGFSFLHLARRPDLQDKLAADPSLIPAAVEELLRYEPIVHASRTVTKPNVIRGVELQPGDRVVVPLASAHRDEDVYTDPDQILFNRQAPKSMVFGAGNHRCLGSHLARLELTIAFEEILKKIPRFSLPENAKLAAHGGQTRSLVSLPFRTWRD</sequence>
<keyword evidence="7 8" id="KW-0503">Monooxygenase</keyword>
<reference evidence="9 10" key="1">
    <citation type="submission" date="2020-12" db="EMBL/GenBank/DDBJ databases">
        <title>Complete genome sequence of Mycobacterium heckeshornense JCM 15655T, closely related to a pathogenic non-tuberculous mycobacterial species Mycobacterium xenopi.</title>
        <authorList>
            <person name="Yoshida M."/>
            <person name="Fukano H."/>
            <person name="Asakura T."/>
            <person name="Suzuki M."/>
            <person name="Hoshino Y."/>
        </authorList>
    </citation>
    <scope>NUCLEOTIDE SEQUENCE [LARGE SCALE GENOMIC DNA]</scope>
    <source>
        <strain evidence="9 10">JCM 15655</strain>
    </source>
</reference>
<evidence type="ECO:0000256" key="7">
    <source>
        <dbReference type="ARBA" id="ARBA00023033"/>
    </source>
</evidence>
<dbReference type="InterPro" id="IPR002397">
    <property type="entry name" value="Cyt_P450_B"/>
</dbReference>
<dbReference type="RefSeq" id="WP_048893219.1">
    <property type="nucleotide sequence ID" value="NZ_AP024237.1"/>
</dbReference>
<dbReference type="PRINTS" id="PR00359">
    <property type="entry name" value="BP450"/>
</dbReference>
<dbReference type="Pfam" id="PF00067">
    <property type="entry name" value="p450"/>
    <property type="match status" value="1"/>
</dbReference>
<evidence type="ECO:0000256" key="2">
    <source>
        <dbReference type="ARBA" id="ARBA00010617"/>
    </source>
</evidence>
<dbReference type="FunFam" id="1.10.630.10:FF:000018">
    <property type="entry name" value="Cytochrome P450 monooxygenase"/>
    <property type="match status" value="1"/>
</dbReference>
<dbReference type="GO" id="GO:0016705">
    <property type="term" value="F:oxidoreductase activity, acting on paired donors, with incorporation or reduction of molecular oxygen"/>
    <property type="evidence" value="ECO:0007669"/>
    <property type="project" value="InterPro"/>
</dbReference>
<evidence type="ECO:0000256" key="4">
    <source>
        <dbReference type="ARBA" id="ARBA00022723"/>
    </source>
</evidence>
<evidence type="ECO:0000256" key="3">
    <source>
        <dbReference type="ARBA" id="ARBA00022617"/>
    </source>
</evidence>